<feature type="compositionally biased region" description="Basic and acidic residues" evidence="3">
    <location>
        <begin position="16"/>
        <end position="26"/>
    </location>
</feature>
<dbReference type="KEGG" id="pfy:PFICI_13982"/>
<feature type="domain" description="Major facilitator superfamily (MFS) profile" evidence="5">
    <location>
        <begin position="240"/>
        <end position="427"/>
    </location>
</feature>
<dbReference type="EMBL" id="KI912120">
    <property type="protein sequence ID" value="ETS74116.1"/>
    <property type="molecule type" value="Genomic_DNA"/>
</dbReference>
<feature type="transmembrane region" description="Helical" evidence="4">
    <location>
        <begin position="107"/>
        <end position="126"/>
    </location>
</feature>
<keyword evidence="4" id="KW-0472">Membrane</keyword>
<dbReference type="InParanoid" id="W3WMS1"/>
<dbReference type="Proteomes" id="UP000030651">
    <property type="component" value="Unassembled WGS sequence"/>
</dbReference>
<feature type="region of interest" description="Disordered" evidence="3">
    <location>
        <begin position="1"/>
        <end position="30"/>
    </location>
</feature>
<dbReference type="Pfam" id="PF07690">
    <property type="entry name" value="MFS_1"/>
    <property type="match status" value="1"/>
</dbReference>
<dbReference type="AlphaFoldDB" id="W3WMS1"/>
<organism evidence="6 7">
    <name type="scientific">Pestalotiopsis fici (strain W106-1 / CGMCC3.15140)</name>
    <dbReference type="NCBI Taxonomy" id="1229662"/>
    <lineage>
        <taxon>Eukaryota</taxon>
        <taxon>Fungi</taxon>
        <taxon>Dikarya</taxon>
        <taxon>Ascomycota</taxon>
        <taxon>Pezizomycotina</taxon>
        <taxon>Sordariomycetes</taxon>
        <taxon>Xylariomycetidae</taxon>
        <taxon>Amphisphaeriales</taxon>
        <taxon>Sporocadaceae</taxon>
        <taxon>Pestalotiopsis</taxon>
    </lineage>
</organism>
<feature type="transmembrane region" description="Helical" evidence="4">
    <location>
        <begin position="39"/>
        <end position="60"/>
    </location>
</feature>
<feature type="transmembrane region" description="Helical" evidence="4">
    <location>
        <begin position="331"/>
        <end position="351"/>
    </location>
</feature>
<feature type="transmembrane region" description="Helical" evidence="4">
    <location>
        <begin position="304"/>
        <end position="325"/>
    </location>
</feature>
<feature type="transmembrane region" description="Helical" evidence="4">
    <location>
        <begin position="132"/>
        <end position="152"/>
    </location>
</feature>
<keyword evidence="4" id="KW-0812">Transmembrane</keyword>
<feature type="transmembrane region" description="Helical" evidence="4">
    <location>
        <begin position="197"/>
        <end position="218"/>
    </location>
</feature>
<keyword evidence="4" id="KW-1133">Transmembrane helix</keyword>
<comment type="similarity">
    <text evidence="2">Belongs to the major facilitator superfamily. Monocarboxylate porter (TC 2.A.1.13) family.</text>
</comment>
<dbReference type="PANTHER" id="PTHR11360">
    <property type="entry name" value="MONOCARBOXYLATE TRANSPORTER"/>
    <property type="match status" value="1"/>
</dbReference>
<dbReference type="InterPro" id="IPR020846">
    <property type="entry name" value="MFS_dom"/>
</dbReference>
<dbReference type="InterPro" id="IPR011701">
    <property type="entry name" value="MFS"/>
</dbReference>
<sequence>MSVELQDLSDGQTLAQRDDESHEEQHLPPVDGGPGAWKYLFASFVIEAVLWGFTLTFGVFQEYYSKQPEFEGSSNISVIGAISTSMYFLGAPIASPLVRRYQHWQRHMVVVGSALCVLALLAASFATSVPGLIATQGFLYGLGFAILGFPVLRMLDEWFVRRRGLAYGLLYAGGGLAGAGLPFLLQTLLAKYGYQTTLRAAAVAQFVLVAPILPMVKARLPTSNNGALRAVDWSFLKNPLFWCFALSNLSQGLGFYIPSLFLPTFASDLGLAGTMGALILAANNLASVMGQLSFGYLCDRVGNVLVLVFASSFVSSAAAFCLWGFARSLGAVLAFALVYGWFAGAFVVFWQKFGSTLSHDPQPILSLMAFGKGVGNILAAPIAAELVTRPVSSGYGLGKFQALILFLGASMFCSSLGILGSPLRKRR</sequence>
<dbReference type="PANTHER" id="PTHR11360:SF287">
    <property type="entry name" value="MFS MONOCARBOXYLATE TRANSPORTER"/>
    <property type="match status" value="1"/>
</dbReference>
<dbReference type="PROSITE" id="PS50850">
    <property type="entry name" value="MFS"/>
    <property type="match status" value="1"/>
</dbReference>
<feature type="transmembrane region" description="Helical" evidence="4">
    <location>
        <begin position="239"/>
        <end position="257"/>
    </location>
</feature>
<dbReference type="OMA" id="SYCPCIA"/>
<dbReference type="Gene3D" id="1.20.1250.20">
    <property type="entry name" value="MFS general substrate transporter like domains"/>
    <property type="match status" value="2"/>
</dbReference>
<evidence type="ECO:0000313" key="6">
    <source>
        <dbReference type="EMBL" id="ETS74116.1"/>
    </source>
</evidence>
<evidence type="ECO:0000259" key="5">
    <source>
        <dbReference type="PROSITE" id="PS50850"/>
    </source>
</evidence>
<feature type="transmembrane region" description="Helical" evidence="4">
    <location>
        <begin position="363"/>
        <end position="383"/>
    </location>
</feature>
<feature type="transmembrane region" description="Helical" evidence="4">
    <location>
        <begin position="269"/>
        <end position="292"/>
    </location>
</feature>
<evidence type="ECO:0000256" key="3">
    <source>
        <dbReference type="SAM" id="MobiDB-lite"/>
    </source>
</evidence>
<comment type="subcellular location">
    <subcellularLocation>
        <location evidence="1">Membrane</location>
        <topology evidence="1">Multi-pass membrane protein</topology>
    </subcellularLocation>
</comment>
<dbReference type="GeneID" id="19278995"/>
<evidence type="ECO:0000256" key="4">
    <source>
        <dbReference type="SAM" id="Phobius"/>
    </source>
</evidence>
<dbReference type="InterPro" id="IPR050327">
    <property type="entry name" value="Proton-linked_MCT"/>
</dbReference>
<proteinExistence type="inferred from homology"/>
<evidence type="ECO:0000256" key="1">
    <source>
        <dbReference type="ARBA" id="ARBA00004141"/>
    </source>
</evidence>
<dbReference type="SUPFAM" id="SSF103473">
    <property type="entry name" value="MFS general substrate transporter"/>
    <property type="match status" value="1"/>
</dbReference>
<dbReference type="RefSeq" id="XP_007840754.1">
    <property type="nucleotide sequence ID" value="XM_007842563.1"/>
</dbReference>
<feature type="transmembrane region" description="Helical" evidence="4">
    <location>
        <begin position="72"/>
        <end position="95"/>
    </location>
</feature>
<reference evidence="7" key="1">
    <citation type="journal article" date="2015" name="BMC Genomics">
        <title>Genomic and transcriptomic analysis of the endophytic fungus Pestalotiopsis fici reveals its lifestyle and high potential for synthesis of natural products.</title>
        <authorList>
            <person name="Wang X."/>
            <person name="Zhang X."/>
            <person name="Liu L."/>
            <person name="Xiang M."/>
            <person name="Wang W."/>
            <person name="Sun X."/>
            <person name="Che Y."/>
            <person name="Guo L."/>
            <person name="Liu G."/>
            <person name="Guo L."/>
            <person name="Wang C."/>
            <person name="Yin W.B."/>
            <person name="Stadler M."/>
            <person name="Zhang X."/>
            <person name="Liu X."/>
        </authorList>
    </citation>
    <scope>NUCLEOTIDE SEQUENCE [LARGE SCALE GENOMIC DNA]</scope>
    <source>
        <strain evidence="7">W106-1 / CGMCC3.15140</strain>
    </source>
</reference>
<dbReference type="OrthoDB" id="2213137at2759"/>
<dbReference type="eggNOG" id="KOG2504">
    <property type="taxonomic scope" value="Eukaryota"/>
</dbReference>
<protein>
    <recommendedName>
        <fullName evidence="5">Major facilitator superfamily (MFS) profile domain-containing protein</fullName>
    </recommendedName>
</protein>
<dbReference type="GO" id="GO:0016020">
    <property type="term" value="C:membrane"/>
    <property type="evidence" value="ECO:0007669"/>
    <property type="project" value="UniProtKB-SubCell"/>
</dbReference>
<dbReference type="HOGENOM" id="CLU_001265_1_2_1"/>
<keyword evidence="7" id="KW-1185">Reference proteome</keyword>
<evidence type="ECO:0000313" key="7">
    <source>
        <dbReference type="Proteomes" id="UP000030651"/>
    </source>
</evidence>
<feature type="transmembrane region" description="Helical" evidence="4">
    <location>
        <begin position="164"/>
        <end position="185"/>
    </location>
</feature>
<gene>
    <name evidence="6" type="ORF">PFICI_13982</name>
</gene>
<dbReference type="InterPro" id="IPR036259">
    <property type="entry name" value="MFS_trans_sf"/>
</dbReference>
<name>W3WMS1_PESFW</name>
<accession>W3WMS1</accession>
<feature type="transmembrane region" description="Helical" evidence="4">
    <location>
        <begin position="403"/>
        <end position="423"/>
    </location>
</feature>
<evidence type="ECO:0000256" key="2">
    <source>
        <dbReference type="ARBA" id="ARBA00006727"/>
    </source>
</evidence>
<dbReference type="GO" id="GO:0022857">
    <property type="term" value="F:transmembrane transporter activity"/>
    <property type="evidence" value="ECO:0007669"/>
    <property type="project" value="InterPro"/>
</dbReference>